<dbReference type="PROSITE" id="PS00108">
    <property type="entry name" value="PROTEIN_KINASE_ST"/>
    <property type="match status" value="1"/>
</dbReference>
<protein>
    <submittedName>
        <fullName evidence="2">Protein kinase</fullName>
    </submittedName>
</protein>
<evidence type="ECO:0000313" key="3">
    <source>
        <dbReference type="Proteomes" id="UP000572072"/>
    </source>
</evidence>
<name>A0A7Y4E460_9VIBR</name>
<organism evidence="2 3">
    <name type="scientific">Vibrio rotiferianus</name>
    <dbReference type="NCBI Taxonomy" id="190895"/>
    <lineage>
        <taxon>Bacteria</taxon>
        <taxon>Pseudomonadati</taxon>
        <taxon>Pseudomonadota</taxon>
        <taxon>Gammaproteobacteria</taxon>
        <taxon>Vibrionales</taxon>
        <taxon>Vibrionaceae</taxon>
        <taxon>Vibrio</taxon>
    </lineage>
</organism>
<reference evidence="2 3" key="1">
    <citation type="submission" date="2019-08" db="EMBL/GenBank/DDBJ databases">
        <title>Draft genome sequencing and comparative genomics of hatchery-associated Vibrios.</title>
        <authorList>
            <person name="Kehlet-Delgado H."/>
            <person name="Mueller R.S."/>
        </authorList>
    </citation>
    <scope>NUCLEOTIDE SEQUENCE [LARGE SCALE GENOMIC DNA]</scope>
    <source>
        <strain evidence="2 3">00-78-3</strain>
    </source>
</reference>
<dbReference type="PANTHER" id="PTHR44167:SF24">
    <property type="entry name" value="SERINE_THREONINE-PROTEIN KINASE CHK2"/>
    <property type="match status" value="1"/>
</dbReference>
<dbReference type="AlphaFoldDB" id="A0A7Y4E460"/>
<dbReference type="GO" id="GO:0004672">
    <property type="term" value="F:protein kinase activity"/>
    <property type="evidence" value="ECO:0007669"/>
    <property type="project" value="InterPro"/>
</dbReference>
<dbReference type="SUPFAM" id="SSF56112">
    <property type="entry name" value="Protein kinase-like (PK-like)"/>
    <property type="match status" value="1"/>
</dbReference>
<dbReference type="Gene3D" id="1.10.510.10">
    <property type="entry name" value="Transferase(Phosphotransferase) domain 1"/>
    <property type="match status" value="1"/>
</dbReference>
<keyword evidence="2" id="KW-0808">Transferase</keyword>
<dbReference type="Pfam" id="PF00069">
    <property type="entry name" value="Pkinase"/>
    <property type="match status" value="1"/>
</dbReference>
<dbReference type="PROSITE" id="PS50011">
    <property type="entry name" value="PROTEIN_KINASE_DOM"/>
    <property type="match status" value="1"/>
</dbReference>
<comment type="caution">
    <text evidence="2">The sequence shown here is derived from an EMBL/GenBank/DDBJ whole genome shotgun (WGS) entry which is preliminary data.</text>
</comment>
<dbReference type="PANTHER" id="PTHR44167">
    <property type="entry name" value="OVARIAN-SPECIFIC SERINE/THREONINE-PROTEIN KINASE LOK-RELATED"/>
    <property type="match status" value="1"/>
</dbReference>
<dbReference type="InterPro" id="IPR011009">
    <property type="entry name" value="Kinase-like_dom_sf"/>
</dbReference>
<keyword evidence="2" id="KW-0418">Kinase</keyword>
<dbReference type="GO" id="GO:0005524">
    <property type="term" value="F:ATP binding"/>
    <property type="evidence" value="ECO:0007669"/>
    <property type="project" value="InterPro"/>
</dbReference>
<evidence type="ECO:0000259" key="1">
    <source>
        <dbReference type="PROSITE" id="PS50011"/>
    </source>
</evidence>
<dbReference type="EMBL" id="VTYN01000047">
    <property type="protein sequence ID" value="NOH51043.1"/>
    <property type="molecule type" value="Genomic_DNA"/>
</dbReference>
<proteinExistence type="predicted"/>
<feature type="domain" description="Protein kinase" evidence="1">
    <location>
        <begin position="39"/>
        <end position="327"/>
    </location>
</feature>
<dbReference type="Proteomes" id="UP000572072">
    <property type="component" value="Unassembled WGS sequence"/>
</dbReference>
<dbReference type="SMART" id="SM00220">
    <property type="entry name" value="S_TKc"/>
    <property type="match status" value="1"/>
</dbReference>
<dbReference type="InterPro" id="IPR000719">
    <property type="entry name" value="Prot_kinase_dom"/>
</dbReference>
<gene>
    <name evidence="2" type="ORF">F0262_23770</name>
</gene>
<dbReference type="InterPro" id="IPR008271">
    <property type="entry name" value="Ser/Thr_kinase_AS"/>
</dbReference>
<evidence type="ECO:0000313" key="2">
    <source>
        <dbReference type="EMBL" id="NOH51043.1"/>
    </source>
</evidence>
<sequence length="450" mass="50609">MFKVHWFRFGGRRCSPLNAALGGVESRKIGENMEWDSSWEPVGSIEGGAQGDCFRVKRKGGDDTVFFLKQLKEGGNTERRARFAFEATLHKTFKIDNITNVIETNADLYDDKRVGLYYVAELVPGDRLDKFVQNQQVSESEAIDILRQLLEILVECHKHQIIHRDIKPENIIINSGRVHLVDFGIATTSFADKQTKTGQEIGNRFLRLPEFVAGSANKRDHRSDLTLACGIALYLLSGQYPRVLQGGSGAYPHQEDGASSAIASLQHSVIWNAIFDRAFIPNLLHRWNSSEEILAMLDKTKTESKSDIESLKSELDAYASKFSPEYLRQLASDLSSVYSKAYSMVKSISLENKGAFRIEEQSWVYNHGNEVKKSQIRFHKLGSSHKKAYLSMIVSAELLGEQVIAYLDFDGKKNEIGRFGSGIEPSNIQFDQQDLEALVLKSLVEFTKSA</sequence>
<accession>A0A7Y4E460</accession>